<keyword evidence="2" id="KW-0240">DNA-directed RNA polymerase</keyword>
<keyword evidence="2" id="KW-0804">Transcription</keyword>
<sequence>MFQGDWTCSDCGAKISELPFQPAPDRPIYCRDCHQKRRSERFSR</sequence>
<reference evidence="2 3" key="1">
    <citation type="submission" date="2017-09" db="EMBL/GenBank/DDBJ databases">
        <title>Depth-based differentiation of microbial function through sediment-hosted aquifers and enrichment of novel symbionts in the deep terrestrial subsurface.</title>
        <authorList>
            <person name="Probst A.J."/>
            <person name="Ladd B."/>
            <person name="Jarett J.K."/>
            <person name="Geller-Mcgrath D.E."/>
            <person name="Sieber C.M."/>
            <person name="Emerson J.B."/>
            <person name="Anantharaman K."/>
            <person name="Thomas B.C."/>
            <person name="Malmstrom R."/>
            <person name="Stieglmeier M."/>
            <person name="Klingl A."/>
            <person name="Woyke T."/>
            <person name="Ryan C.M."/>
            <person name="Banfield J.F."/>
        </authorList>
    </citation>
    <scope>NUCLEOTIDE SEQUENCE [LARGE SCALE GENOMIC DNA]</scope>
    <source>
        <strain evidence="2">CG11_big_fil_rev_8_21_14_0_20_40_15</strain>
    </source>
</reference>
<dbReference type="GO" id="GO:0000428">
    <property type="term" value="C:DNA-directed RNA polymerase complex"/>
    <property type="evidence" value="ECO:0007669"/>
    <property type="project" value="UniProtKB-KW"/>
</dbReference>
<dbReference type="NCBIfam" id="TIGR04272">
    <property type="entry name" value="cxxc_cxxc_Mbark"/>
    <property type="match status" value="1"/>
</dbReference>
<name>A0A2H0KTP1_9BACT</name>
<evidence type="ECO:0000313" key="3">
    <source>
        <dbReference type="Proteomes" id="UP000229317"/>
    </source>
</evidence>
<gene>
    <name evidence="2" type="ORF">COV84_00830</name>
</gene>
<dbReference type="EMBL" id="PCVO01000012">
    <property type="protein sequence ID" value="PIQ75518.1"/>
    <property type="molecule type" value="Genomic_DNA"/>
</dbReference>
<organism evidence="2 3">
    <name type="scientific">Candidatus Portnoybacteria bacterium CG11_big_fil_rev_8_21_14_0_20_40_15</name>
    <dbReference type="NCBI Taxonomy" id="1974817"/>
    <lineage>
        <taxon>Bacteria</taxon>
        <taxon>Candidatus Portnoyibacteriota</taxon>
    </lineage>
</organism>
<feature type="domain" description="CxxC-x17-CxxC" evidence="1">
    <location>
        <begin position="6"/>
        <end position="38"/>
    </location>
</feature>
<proteinExistence type="predicted"/>
<accession>A0A2H0KTP1</accession>
<protein>
    <submittedName>
        <fullName evidence="2">DNA-directed RNA polymerase</fullName>
    </submittedName>
</protein>
<dbReference type="AlphaFoldDB" id="A0A2H0KTP1"/>
<dbReference type="InterPro" id="IPR026363">
    <property type="entry name" value="CxxC-x17-CxxC_dom"/>
</dbReference>
<comment type="caution">
    <text evidence="2">The sequence shown here is derived from an EMBL/GenBank/DDBJ whole genome shotgun (WGS) entry which is preliminary data.</text>
</comment>
<evidence type="ECO:0000259" key="1">
    <source>
        <dbReference type="Pfam" id="PF23477"/>
    </source>
</evidence>
<dbReference type="Pfam" id="PF23477">
    <property type="entry name" value="zf_Tbcl_2"/>
    <property type="match status" value="1"/>
</dbReference>
<evidence type="ECO:0000313" key="2">
    <source>
        <dbReference type="EMBL" id="PIQ75518.1"/>
    </source>
</evidence>
<dbReference type="Proteomes" id="UP000229317">
    <property type="component" value="Unassembled WGS sequence"/>
</dbReference>